<evidence type="ECO:0000256" key="2">
    <source>
        <dbReference type="ARBA" id="ARBA00022840"/>
    </source>
</evidence>
<keyword evidence="1" id="KW-0547">Nucleotide-binding</keyword>
<gene>
    <name evidence="4" type="ORF">GAYE_SCF29G4818</name>
</gene>
<evidence type="ECO:0000259" key="3">
    <source>
        <dbReference type="Pfam" id="PF00733"/>
    </source>
</evidence>
<dbReference type="Gene3D" id="3.40.50.620">
    <property type="entry name" value="HUPs"/>
    <property type="match status" value="1"/>
</dbReference>
<dbReference type="Pfam" id="PF00733">
    <property type="entry name" value="Asn_synthase"/>
    <property type="match status" value="1"/>
</dbReference>
<dbReference type="PANTHER" id="PTHR11772:SF46">
    <property type="entry name" value="ASPARAGINE SYNTHETASE DOMAIN-CONTAINING PROTEIN"/>
    <property type="match status" value="1"/>
</dbReference>
<dbReference type="AlphaFoldDB" id="A0AAV9IHG2"/>
<name>A0AAV9IHG2_9RHOD</name>
<comment type="caution">
    <text evidence="4">The sequence shown here is derived from an EMBL/GenBank/DDBJ whole genome shotgun (WGS) entry which is preliminary data.</text>
</comment>
<dbReference type="EMBL" id="JANCYU010000045">
    <property type="protein sequence ID" value="KAK4526900.1"/>
    <property type="molecule type" value="Genomic_DNA"/>
</dbReference>
<keyword evidence="2" id="KW-0067">ATP-binding</keyword>
<evidence type="ECO:0000256" key="1">
    <source>
        <dbReference type="ARBA" id="ARBA00022741"/>
    </source>
</evidence>
<sequence length="359" mass="40375">MKETSSSKNNGKHENLPLVMTKTEQLKQIFFSSLQRIANHKDWKQPSCIILSGGLDTCLIAEQGRDILSLQGAVTTIATSEATDAEWACRVAKKMGLKHHVVGKDLSQLLDDLPQLIRILRCFDPMELRNSLATFAALKTAASLGYSSCITGDGADELFGGYSFTHRLSEEEFVKHRDAMIDHMRFSSFPMGKSLGISVFSPYLDPAMIAFAKSLTKKENIGEKYIHGKAQIFGKLLLREAFPHVTSCWRNKEPIEVGSGTAALGNGYFEQLVDDSSFARQVDEIWKHEGVYIRTKEHLWYYRIFQQQLEHFVVPLCRKDGETHKDGIFCPYCGYLLTLPTFCVTCGAYDKNLTAQQPK</sequence>
<dbReference type="Proteomes" id="UP001300502">
    <property type="component" value="Unassembled WGS sequence"/>
</dbReference>
<dbReference type="GO" id="GO:0005829">
    <property type="term" value="C:cytosol"/>
    <property type="evidence" value="ECO:0007669"/>
    <property type="project" value="TreeGrafter"/>
</dbReference>
<dbReference type="CDD" id="cd01991">
    <property type="entry name" value="Asn_synthase_B_C"/>
    <property type="match status" value="1"/>
</dbReference>
<accession>A0AAV9IHG2</accession>
<dbReference type="InterPro" id="IPR001962">
    <property type="entry name" value="Asn_synthase"/>
</dbReference>
<dbReference type="InterPro" id="IPR014729">
    <property type="entry name" value="Rossmann-like_a/b/a_fold"/>
</dbReference>
<feature type="domain" description="Asparagine synthetase" evidence="3">
    <location>
        <begin position="44"/>
        <end position="169"/>
    </location>
</feature>
<dbReference type="GO" id="GO:0005524">
    <property type="term" value="F:ATP binding"/>
    <property type="evidence" value="ECO:0007669"/>
    <property type="project" value="UniProtKB-KW"/>
</dbReference>
<evidence type="ECO:0000313" key="5">
    <source>
        <dbReference type="Proteomes" id="UP001300502"/>
    </source>
</evidence>
<dbReference type="SUPFAM" id="SSF52402">
    <property type="entry name" value="Adenine nucleotide alpha hydrolases-like"/>
    <property type="match status" value="1"/>
</dbReference>
<proteinExistence type="predicted"/>
<reference evidence="4 5" key="1">
    <citation type="submission" date="2022-07" db="EMBL/GenBank/DDBJ databases">
        <title>Genome-wide signatures of adaptation to extreme environments.</title>
        <authorList>
            <person name="Cho C.H."/>
            <person name="Yoon H.S."/>
        </authorList>
    </citation>
    <scope>NUCLEOTIDE SEQUENCE [LARGE SCALE GENOMIC DNA]</scope>
    <source>
        <strain evidence="4 5">108.79 E11</strain>
    </source>
</reference>
<keyword evidence="5" id="KW-1185">Reference proteome</keyword>
<organism evidence="4 5">
    <name type="scientific">Galdieria yellowstonensis</name>
    <dbReference type="NCBI Taxonomy" id="3028027"/>
    <lineage>
        <taxon>Eukaryota</taxon>
        <taxon>Rhodophyta</taxon>
        <taxon>Bangiophyceae</taxon>
        <taxon>Galdieriales</taxon>
        <taxon>Galdieriaceae</taxon>
        <taxon>Galdieria</taxon>
    </lineage>
</organism>
<dbReference type="GO" id="GO:0004066">
    <property type="term" value="F:asparagine synthase (glutamine-hydrolyzing) activity"/>
    <property type="evidence" value="ECO:0007669"/>
    <property type="project" value="InterPro"/>
</dbReference>
<dbReference type="GO" id="GO:0006529">
    <property type="term" value="P:asparagine biosynthetic process"/>
    <property type="evidence" value="ECO:0007669"/>
    <property type="project" value="InterPro"/>
</dbReference>
<dbReference type="InterPro" id="IPR050795">
    <property type="entry name" value="Asn_Synthetase"/>
</dbReference>
<protein>
    <recommendedName>
        <fullName evidence="3">Asparagine synthetase domain-containing protein</fullName>
    </recommendedName>
</protein>
<evidence type="ECO:0000313" key="4">
    <source>
        <dbReference type="EMBL" id="KAK4526900.1"/>
    </source>
</evidence>
<dbReference type="PANTHER" id="PTHR11772">
    <property type="entry name" value="ASPARAGINE SYNTHETASE"/>
    <property type="match status" value="1"/>
</dbReference>